<dbReference type="InterPro" id="IPR002104">
    <property type="entry name" value="Integrase_catalytic"/>
</dbReference>
<reference evidence="4 5" key="1">
    <citation type="submission" date="2020-03" db="EMBL/GenBank/DDBJ databases">
        <title>Hydrogenophaga sp. nov. isolated from cyanobacterial mat.</title>
        <authorList>
            <person name="Thorat V."/>
            <person name="Kirdat K."/>
            <person name="Tiwarekar B."/>
            <person name="Costa E.D."/>
            <person name="Yadav A."/>
        </authorList>
    </citation>
    <scope>NUCLEOTIDE SEQUENCE [LARGE SCALE GENOMIC DNA]</scope>
    <source>
        <strain evidence="4 5">BA0156</strain>
    </source>
</reference>
<dbReference type="InterPro" id="IPR013762">
    <property type="entry name" value="Integrase-like_cat_sf"/>
</dbReference>
<name>A0A6G8IIX3_9BURK</name>
<protein>
    <recommendedName>
        <fullName evidence="3">Tyr recombinase domain-containing protein</fullName>
    </recommendedName>
</protein>
<organism evidence="4 5">
    <name type="scientific">Hydrogenophaga crocea</name>
    <dbReference type="NCBI Taxonomy" id="2716225"/>
    <lineage>
        <taxon>Bacteria</taxon>
        <taxon>Pseudomonadati</taxon>
        <taxon>Pseudomonadota</taxon>
        <taxon>Betaproteobacteria</taxon>
        <taxon>Burkholderiales</taxon>
        <taxon>Comamonadaceae</taxon>
        <taxon>Hydrogenophaga</taxon>
    </lineage>
</organism>
<dbReference type="InterPro" id="IPR011010">
    <property type="entry name" value="DNA_brk_join_enz"/>
</dbReference>
<evidence type="ECO:0000259" key="3">
    <source>
        <dbReference type="PROSITE" id="PS51898"/>
    </source>
</evidence>
<dbReference type="SUPFAM" id="SSF56349">
    <property type="entry name" value="DNA breaking-rejoining enzymes"/>
    <property type="match status" value="1"/>
</dbReference>
<dbReference type="GO" id="GO:0003677">
    <property type="term" value="F:DNA binding"/>
    <property type="evidence" value="ECO:0007669"/>
    <property type="project" value="InterPro"/>
</dbReference>
<keyword evidence="5" id="KW-1185">Reference proteome</keyword>
<dbReference type="GO" id="GO:0006310">
    <property type="term" value="P:DNA recombination"/>
    <property type="evidence" value="ECO:0007669"/>
    <property type="project" value="UniProtKB-KW"/>
</dbReference>
<evidence type="ECO:0000313" key="5">
    <source>
        <dbReference type="Proteomes" id="UP000503162"/>
    </source>
</evidence>
<keyword evidence="1" id="KW-0233">DNA recombination</keyword>
<evidence type="ECO:0000256" key="2">
    <source>
        <dbReference type="SAM" id="MobiDB-lite"/>
    </source>
</evidence>
<dbReference type="KEGG" id="hcz:G9Q37_13910"/>
<dbReference type="EMBL" id="CP049989">
    <property type="protein sequence ID" value="QIM53167.1"/>
    <property type="molecule type" value="Genomic_DNA"/>
</dbReference>
<feature type="domain" description="Tyr recombinase" evidence="3">
    <location>
        <begin position="429"/>
        <end position="640"/>
    </location>
</feature>
<gene>
    <name evidence="4" type="ORF">G9Q37_13910</name>
</gene>
<dbReference type="Proteomes" id="UP000503162">
    <property type="component" value="Chromosome"/>
</dbReference>
<dbReference type="AlphaFoldDB" id="A0A6G8IIX3"/>
<sequence length="972" mass="107817">MTWEFLPHAEQAIARFSGLINEVLFRRNEATSTGSDLGLLAARLVCLDGLRPETLPLLQEFRCTPYRCGDATALEWPEGPVKRLERRFLHPMTLALWPRLSVVVGNRTTSSSTPPSQDPQDDSKRHDVIRLLPLGDLLLALASWLSKVGLYKTSRSQSILEQLSADQIAWWSVHLPGPLFAHCTLTLSFTALERSAWGRLLAKHALVHRPEEFEAVDDGILDTTTNEPGERTFQLLEQIDATQGIGYDLAELRSMLEILKEDHPSGIDGLTKRVWIEGLQRMPLARMGVNPVTVALAGWICHMCELGTVTKANPAVSTLRQYVSAVLLALGKAMAGRDEAPEDWQADQLLEVYRCVYRETTKGRRPQALAALHSMHEYLMEAFDIEPLPGLIDSVRSDLVGGSDASLAEKPSINPVSKVDSADGRIPARVMANVIWDHEVDCCVERCKQASDPRLGRIAAVMIAIARECAVRNQDLSRLVLANVSFLADSRGAYCSIEVVRHAARGRLKTELSQRRLTVRDSRSLKTIREWVDFRRLETQNSKAYLFGESNNDKSRYRSAATQAFLNRVVKLATGYRRSRMYDLRHTVVSTQVSQALMSSAWVDANPLEIIASEAGHASPLTTIRSYSHLYEQALRMNLDIALESVVNASSQEMANALATITMQGRSLKGNSLVQAAKRRDIGLPSLWRMHMEAATHALPIETAQDPFEWAPPAALSASQRAKPQTPVHLLADALARMQRGENLEAIARVIGLPIDRMSVLTDRLHSWAYTLYCRQFPRKTAHARTPIDLLQCLESMHIKAAGASADLWSPLSRHLEGSVNRASMQAIITYWENAARGVYLALSPPANPRPLIALLVSGGLARGHLRVVAQVPKHDHSAPFPSTTSTDGSLPEGLRKDKTIGSVIDVFRQEANFNPWIETVAHRGDRPKMYLRINPHPAKDRAASSADATATLRAWLLAIKARLLLDELEDA</sequence>
<dbReference type="GO" id="GO:0015074">
    <property type="term" value="P:DNA integration"/>
    <property type="evidence" value="ECO:0007669"/>
    <property type="project" value="InterPro"/>
</dbReference>
<dbReference type="PROSITE" id="PS51898">
    <property type="entry name" value="TYR_RECOMBINASE"/>
    <property type="match status" value="1"/>
</dbReference>
<feature type="region of interest" description="Disordered" evidence="2">
    <location>
        <begin position="874"/>
        <end position="895"/>
    </location>
</feature>
<accession>A0A6G8IIX3</accession>
<evidence type="ECO:0000256" key="1">
    <source>
        <dbReference type="ARBA" id="ARBA00023172"/>
    </source>
</evidence>
<dbReference type="Gene3D" id="1.10.443.10">
    <property type="entry name" value="Intergrase catalytic core"/>
    <property type="match status" value="1"/>
</dbReference>
<dbReference type="RefSeq" id="WP_166227977.1">
    <property type="nucleotide sequence ID" value="NZ_CP049989.1"/>
</dbReference>
<evidence type="ECO:0000313" key="4">
    <source>
        <dbReference type="EMBL" id="QIM53167.1"/>
    </source>
</evidence>
<proteinExistence type="predicted"/>